<dbReference type="EMBL" id="QZWG01000007">
    <property type="protein sequence ID" value="RZC03934.1"/>
    <property type="molecule type" value="Genomic_DNA"/>
</dbReference>
<gene>
    <name evidence="1" type="ORF">D0Y65_018534</name>
</gene>
<evidence type="ECO:0000313" key="1">
    <source>
        <dbReference type="EMBL" id="RZC03934.1"/>
    </source>
</evidence>
<name>A0A445JZI5_GLYSO</name>
<accession>A0A445JZI5</accession>
<evidence type="ECO:0000313" key="2">
    <source>
        <dbReference type="Proteomes" id="UP000289340"/>
    </source>
</evidence>
<reference evidence="1 2" key="1">
    <citation type="submission" date="2018-09" db="EMBL/GenBank/DDBJ databases">
        <title>A high-quality reference genome of wild soybean provides a powerful tool to mine soybean genomes.</title>
        <authorList>
            <person name="Xie M."/>
            <person name="Chung C.Y.L."/>
            <person name="Li M.-W."/>
            <person name="Wong F.-L."/>
            <person name="Chan T.-F."/>
            <person name="Lam H.-M."/>
        </authorList>
    </citation>
    <scope>NUCLEOTIDE SEQUENCE [LARGE SCALE GENOMIC DNA]</scope>
    <source>
        <strain evidence="2">cv. W05</strain>
        <tissue evidence="1">Hypocotyl of etiolated seedlings</tissue>
    </source>
</reference>
<organism evidence="1 2">
    <name type="scientific">Glycine soja</name>
    <name type="common">Wild soybean</name>
    <dbReference type="NCBI Taxonomy" id="3848"/>
    <lineage>
        <taxon>Eukaryota</taxon>
        <taxon>Viridiplantae</taxon>
        <taxon>Streptophyta</taxon>
        <taxon>Embryophyta</taxon>
        <taxon>Tracheophyta</taxon>
        <taxon>Spermatophyta</taxon>
        <taxon>Magnoliopsida</taxon>
        <taxon>eudicotyledons</taxon>
        <taxon>Gunneridae</taxon>
        <taxon>Pentapetalae</taxon>
        <taxon>rosids</taxon>
        <taxon>fabids</taxon>
        <taxon>Fabales</taxon>
        <taxon>Fabaceae</taxon>
        <taxon>Papilionoideae</taxon>
        <taxon>50 kb inversion clade</taxon>
        <taxon>NPAAA clade</taxon>
        <taxon>indigoferoid/millettioid clade</taxon>
        <taxon>Phaseoleae</taxon>
        <taxon>Glycine</taxon>
        <taxon>Glycine subgen. Soja</taxon>
    </lineage>
</organism>
<dbReference type="AlphaFoldDB" id="A0A445JZI5"/>
<dbReference type="Proteomes" id="UP000289340">
    <property type="component" value="Chromosome 7"/>
</dbReference>
<proteinExistence type="predicted"/>
<comment type="caution">
    <text evidence="1">The sequence shown here is derived from an EMBL/GenBank/DDBJ whole genome shotgun (WGS) entry which is preliminary data.</text>
</comment>
<sequence>MVATLSEMAYGFNQIIPPAQRCGDGRESDAHHLRGKTTLNQITEAIGRSLFSVIMLEDNDEANILLRLSI</sequence>
<keyword evidence="2" id="KW-1185">Reference proteome</keyword>
<protein>
    <submittedName>
        <fullName evidence="1">Uncharacterized protein</fullName>
    </submittedName>
</protein>